<dbReference type="RefSeq" id="WP_196925257.1">
    <property type="nucleotide sequence ID" value="NZ_JADOTX010000001.1"/>
</dbReference>
<dbReference type="EMBL" id="JADOTX010000001">
    <property type="protein sequence ID" value="MBG6063898.1"/>
    <property type="molecule type" value="Genomic_DNA"/>
</dbReference>
<gene>
    <name evidence="3" type="ORF">IW248_000185</name>
</gene>
<comment type="caution">
    <text evidence="3">The sequence shown here is derived from an EMBL/GenBank/DDBJ whole genome shotgun (WGS) entry which is preliminary data.</text>
</comment>
<keyword evidence="2" id="KW-0472">Membrane</keyword>
<accession>A0ABS0JA20</accession>
<keyword evidence="4" id="KW-1185">Reference proteome</keyword>
<feature type="region of interest" description="Disordered" evidence="1">
    <location>
        <begin position="1"/>
        <end position="31"/>
    </location>
</feature>
<dbReference type="Proteomes" id="UP000614915">
    <property type="component" value="Unassembled WGS sequence"/>
</dbReference>
<evidence type="ECO:0000313" key="3">
    <source>
        <dbReference type="EMBL" id="MBG6063898.1"/>
    </source>
</evidence>
<feature type="transmembrane region" description="Helical" evidence="2">
    <location>
        <begin position="136"/>
        <end position="167"/>
    </location>
</feature>
<protein>
    <submittedName>
        <fullName evidence="3">Uncharacterized protein</fullName>
    </submittedName>
</protein>
<keyword evidence="2" id="KW-1133">Transmembrane helix</keyword>
<feature type="transmembrane region" description="Helical" evidence="2">
    <location>
        <begin position="88"/>
        <end position="110"/>
    </location>
</feature>
<feature type="transmembrane region" description="Helical" evidence="2">
    <location>
        <begin position="45"/>
        <end position="67"/>
    </location>
</feature>
<evidence type="ECO:0000256" key="1">
    <source>
        <dbReference type="SAM" id="MobiDB-lite"/>
    </source>
</evidence>
<reference evidence="3 4" key="1">
    <citation type="submission" date="2020-11" db="EMBL/GenBank/DDBJ databases">
        <title>Sequencing the genomes of 1000 actinobacteria strains.</title>
        <authorList>
            <person name="Klenk H.-P."/>
        </authorList>
    </citation>
    <scope>NUCLEOTIDE SEQUENCE [LARGE SCALE GENOMIC DNA]</scope>
    <source>
        <strain evidence="3 4">DSM 101692</strain>
    </source>
</reference>
<evidence type="ECO:0000313" key="4">
    <source>
        <dbReference type="Proteomes" id="UP000614915"/>
    </source>
</evidence>
<proteinExistence type="predicted"/>
<organism evidence="3 4">
    <name type="scientific">Micromonospora ureilytica</name>
    <dbReference type="NCBI Taxonomy" id="709868"/>
    <lineage>
        <taxon>Bacteria</taxon>
        <taxon>Bacillati</taxon>
        <taxon>Actinomycetota</taxon>
        <taxon>Actinomycetes</taxon>
        <taxon>Micromonosporales</taxon>
        <taxon>Micromonosporaceae</taxon>
        <taxon>Micromonospora</taxon>
    </lineage>
</organism>
<keyword evidence="2" id="KW-0812">Transmembrane</keyword>
<name>A0ABS0JA20_9ACTN</name>
<evidence type="ECO:0000256" key="2">
    <source>
        <dbReference type="SAM" id="Phobius"/>
    </source>
</evidence>
<sequence length="295" mass="32077">MSSDARAEDVPLQASTGTTGAAEPALPIPKPRPTVTPASISFEPIGISGVAQAAVALAVSLGVLRLLGVAGGDGRLAVSILRESGYTAPIAAILIDTFPSAVLYSMLYLIEYRGMTKEISRASGDPVSQAFNWSHIALIGLGLLLFNFSVWYFFLASIAVFAVYSYADRRGRKRARKTGKRLNIPQYRAVRNSHVWLMLASSLIPSIISQVSSTTPWQSTELVRTSDGKQIVGVVLRVDERWSALLTQNPRTIEYIKTSSVESRQTCKPKGDSRNLAQFIARNERNRHGGVKCPE</sequence>